<sequence>MATRSKKFRVATEGATVDGRKISRLHIEQMAKNYDPAVYTALVNLEHFKSVLPDSPFRRFGKVLSLSSEVIKGSMLDGKMGLYAVIEPNDDLIAMTGKGQKTFTSVEIKPSFADTGEAYLMGVAATDDPASLGTEVMQFRANGGQIGKFALNPEYLYSIGEETDIEFETVADEINESVDANKPQLFGKVRDLLNLFSKKSRSDDERFTDVGQAVELLATNQGDLAQRVDAFAGTADEVKQLTADNKSLTERFDAVEKLLDTTEKHNTQRPRATGGNGDAVTDC</sequence>
<keyword evidence="3" id="KW-1185">Reference proteome</keyword>
<dbReference type="Pfam" id="PF05929">
    <property type="entry name" value="Phage_GPO"/>
    <property type="match status" value="1"/>
</dbReference>
<dbReference type="EMBL" id="BMYO01000003">
    <property type="protein sequence ID" value="GHD59894.1"/>
    <property type="molecule type" value="Genomic_DNA"/>
</dbReference>
<dbReference type="InterPro" id="IPR009228">
    <property type="entry name" value="Capsid_scaffold_GpO"/>
</dbReference>
<evidence type="ECO:0000313" key="2">
    <source>
        <dbReference type="EMBL" id="GHD59894.1"/>
    </source>
</evidence>
<reference evidence="3" key="1">
    <citation type="journal article" date="2019" name="Int. J. Syst. Evol. Microbiol.">
        <title>The Global Catalogue of Microorganisms (GCM) 10K type strain sequencing project: providing services to taxonomists for standard genome sequencing and annotation.</title>
        <authorList>
            <consortium name="The Broad Institute Genomics Platform"/>
            <consortium name="The Broad Institute Genome Sequencing Center for Infectious Disease"/>
            <person name="Wu L."/>
            <person name="Ma J."/>
        </authorList>
    </citation>
    <scope>NUCLEOTIDE SEQUENCE [LARGE SCALE GENOMIC DNA]</scope>
    <source>
        <strain evidence="3">KCTC 23701</strain>
    </source>
</reference>
<feature type="region of interest" description="Disordered" evidence="1">
    <location>
        <begin position="263"/>
        <end position="283"/>
    </location>
</feature>
<dbReference type="RefSeq" id="WP_189459267.1">
    <property type="nucleotide sequence ID" value="NZ_BMYO01000003.1"/>
</dbReference>
<protein>
    <submittedName>
        <fullName evidence="2">Phage capsid protein</fullName>
    </submittedName>
</protein>
<organism evidence="2 3">
    <name type="scientific">Jeongeupia chitinilytica</name>
    <dbReference type="NCBI Taxonomy" id="1041641"/>
    <lineage>
        <taxon>Bacteria</taxon>
        <taxon>Pseudomonadati</taxon>
        <taxon>Pseudomonadota</taxon>
        <taxon>Betaproteobacteria</taxon>
        <taxon>Neisseriales</taxon>
        <taxon>Chitinibacteraceae</taxon>
        <taxon>Jeongeupia</taxon>
    </lineage>
</organism>
<evidence type="ECO:0000313" key="3">
    <source>
        <dbReference type="Proteomes" id="UP000604737"/>
    </source>
</evidence>
<comment type="caution">
    <text evidence="2">The sequence shown here is derived from an EMBL/GenBank/DDBJ whole genome shotgun (WGS) entry which is preliminary data.</text>
</comment>
<dbReference type="Proteomes" id="UP000604737">
    <property type="component" value="Unassembled WGS sequence"/>
</dbReference>
<evidence type="ECO:0000256" key="1">
    <source>
        <dbReference type="SAM" id="MobiDB-lite"/>
    </source>
</evidence>
<gene>
    <name evidence="2" type="primary">O</name>
    <name evidence="2" type="ORF">GCM10007350_11910</name>
</gene>
<proteinExistence type="predicted"/>
<name>A0ABQ3H052_9NEIS</name>
<accession>A0ABQ3H052</accession>